<accession>A0A7G5IEX2</accession>
<gene>
    <name evidence="1" type="ORF">H3309_11020</name>
</gene>
<dbReference type="KEGG" id="sand:H3309_11020"/>
<keyword evidence="2" id="KW-1185">Reference proteome</keyword>
<protein>
    <submittedName>
        <fullName evidence="1">Ester cyclase</fullName>
    </submittedName>
</protein>
<dbReference type="InterPro" id="IPR009959">
    <property type="entry name" value="Cyclase_SnoaL-like"/>
</dbReference>
<dbReference type="Gene3D" id="3.10.450.50">
    <property type="match status" value="2"/>
</dbReference>
<dbReference type="Proteomes" id="UP000515292">
    <property type="component" value="Chromosome"/>
</dbReference>
<dbReference type="EMBL" id="CP059851">
    <property type="protein sequence ID" value="QMW21914.1"/>
    <property type="molecule type" value="Genomic_DNA"/>
</dbReference>
<name>A0A7G5IEX2_9SPHN</name>
<dbReference type="PANTHER" id="PTHR38436:SF1">
    <property type="entry name" value="ESTER CYCLASE"/>
    <property type="match status" value="1"/>
</dbReference>
<dbReference type="GO" id="GO:0030638">
    <property type="term" value="P:polyketide metabolic process"/>
    <property type="evidence" value="ECO:0007669"/>
    <property type="project" value="InterPro"/>
</dbReference>
<dbReference type="PANTHER" id="PTHR38436">
    <property type="entry name" value="POLYKETIDE CYCLASE SNOAL-LIKE DOMAIN"/>
    <property type="match status" value="1"/>
</dbReference>
<dbReference type="SUPFAM" id="SSF54427">
    <property type="entry name" value="NTF2-like"/>
    <property type="match status" value="2"/>
</dbReference>
<evidence type="ECO:0000313" key="2">
    <source>
        <dbReference type="Proteomes" id="UP000515292"/>
    </source>
</evidence>
<dbReference type="InterPro" id="IPR032710">
    <property type="entry name" value="NTF2-like_dom_sf"/>
</dbReference>
<reference evidence="1 2" key="1">
    <citation type="submission" date="2020-07" db="EMBL/GenBank/DDBJ databases">
        <title>Complete genome sequence for Sandaracinobacter sp. M6.</title>
        <authorList>
            <person name="Tang Y."/>
            <person name="Liu Q."/>
            <person name="Guo Z."/>
            <person name="Lei P."/>
            <person name="Huang B."/>
        </authorList>
    </citation>
    <scope>NUCLEOTIDE SEQUENCE [LARGE SCALE GENOMIC DNA]</scope>
    <source>
        <strain evidence="1 2">M6</strain>
    </source>
</reference>
<evidence type="ECO:0000313" key="1">
    <source>
        <dbReference type="EMBL" id="QMW21914.1"/>
    </source>
</evidence>
<dbReference type="Pfam" id="PF07366">
    <property type="entry name" value="SnoaL"/>
    <property type="match status" value="1"/>
</dbReference>
<organism evidence="1 2">
    <name type="scientific">Sandaracinobacteroides saxicola</name>
    <dbReference type="NCBI Taxonomy" id="2759707"/>
    <lineage>
        <taxon>Bacteria</taxon>
        <taxon>Pseudomonadati</taxon>
        <taxon>Pseudomonadota</taxon>
        <taxon>Alphaproteobacteria</taxon>
        <taxon>Sphingomonadales</taxon>
        <taxon>Sphingosinicellaceae</taxon>
        <taxon>Sandaracinobacteroides</taxon>
    </lineage>
</organism>
<sequence>MTKADFLARLHSAAPGALLDISADHATLHGCRPIETLNGPAAMAAGLYAPLAAALADLERRPAILLSGTFRDGEWFAHSGAFVGRFVMPLWGLAPSNRPHWLRYGQFDRLEQGRIVETYLILDLPRLMIETGQWPLRPPPGEEWFPAPAPQDGLDPDVRDGAQSLALVESMIAGLMRFDGQNLASMGMRDFWTPHFHWYGPGPIGSARGHEHYEATHQRPFLTAFPDRVGGNHKCRIGDGGYVASTGWPSINATHRGDGWLGQAATHRRITMRVMDFWRRDAGLLAENWVFIDIPDLLAQFGTDLGLKA</sequence>
<dbReference type="RefSeq" id="WP_182294760.1">
    <property type="nucleotide sequence ID" value="NZ_CP059851.1"/>
</dbReference>
<proteinExistence type="predicted"/>
<dbReference type="AlphaFoldDB" id="A0A7G5IEX2"/>